<dbReference type="Proteomes" id="UP000308430">
    <property type="component" value="Unassembled WGS sequence"/>
</dbReference>
<proteinExistence type="predicted"/>
<gene>
    <name evidence="3" type="ORF">E6C76_11840</name>
</gene>
<dbReference type="Pfam" id="PF04773">
    <property type="entry name" value="FecR"/>
    <property type="match status" value="1"/>
</dbReference>
<dbReference type="InterPro" id="IPR012373">
    <property type="entry name" value="Ferrdict_sens_TM"/>
</dbReference>
<keyword evidence="4" id="KW-1185">Reference proteome</keyword>
<feature type="domain" description="FecR protein" evidence="1">
    <location>
        <begin position="123"/>
        <end position="217"/>
    </location>
</feature>
<sequence>MPPEHAPSLDALRQAAEWFAVLGDRGAGEPERRRWQAWLDASAEHRSAWARVEAVTRSLAGLGEQTPPAAARGALGVRHANTRRHALKLLAAGGLTVLAGWLGPAMLTPREWLTRLAAWRADERTAIGEVRQVTLADGGLLWLNTASAADIEYGAQLRRIALHAGELLVDSVPDTRQPSRPLVVDTPHGRLTALGTRFAVRLDGAHSQVSVFEGAVEVAPHGLPASVLQAGSQTRFSEHTQAPFTAAQPARESWTRGLLVADDRRLDDFVAELGGYVPLKVEVAPEAGALRLVGVYPMHDPARDFTRALAAIQRTLPVRVRQAENGRWRIELR</sequence>
<dbReference type="InterPro" id="IPR032623">
    <property type="entry name" value="FecR_N"/>
</dbReference>
<reference evidence="3 4" key="1">
    <citation type="submission" date="2019-04" db="EMBL/GenBank/DDBJ databases">
        <title>Azoarcus nasutitermitis sp. nov. isolated from termite nest.</title>
        <authorList>
            <person name="Lin S.-Y."/>
            <person name="Hameed A."/>
            <person name="Hsu Y.-H."/>
            <person name="Young C.-C."/>
        </authorList>
    </citation>
    <scope>NUCLEOTIDE SEQUENCE [LARGE SCALE GENOMIC DNA]</scope>
    <source>
        <strain evidence="3 4">CC-YHH838</strain>
    </source>
</reference>
<dbReference type="EMBL" id="SSOC01000004">
    <property type="protein sequence ID" value="THF64734.1"/>
    <property type="molecule type" value="Genomic_DNA"/>
</dbReference>
<evidence type="ECO:0000259" key="1">
    <source>
        <dbReference type="Pfam" id="PF04773"/>
    </source>
</evidence>
<comment type="caution">
    <text evidence="3">The sequence shown here is derived from an EMBL/GenBank/DDBJ whole genome shotgun (WGS) entry which is preliminary data.</text>
</comment>
<evidence type="ECO:0000313" key="3">
    <source>
        <dbReference type="EMBL" id="THF64734.1"/>
    </source>
</evidence>
<accession>A0A4S4AXF5</accession>
<dbReference type="InterPro" id="IPR006860">
    <property type="entry name" value="FecR"/>
</dbReference>
<dbReference type="PANTHER" id="PTHR30273:SF2">
    <property type="entry name" value="PROTEIN FECR"/>
    <property type="match status" value="1"/>
</dbReference>
<evidence type="ECO:0000313" key="4">
    <source>
        <dbReference type="Proteomes" id="UP000308430"/>
    </source>
</evidence>
<dbReference type="AlphaFoldDB" id="A0A4S4AXF5"/>
<evidence type="ECO:0000259" key="2">
    <source>
        <dbReference type="Pfam" id="PF16220"/>
    </source>
</evidence>
<name>A0A4S4AXF5_9RHOO</name>
<organism evidence="3 4">
    <name type="scientific">Pseudothauera nasutitermitis</name>
    <dbReference type="NCBI Taxonomy" id="2565930"/>
    <lineage>
        <taxon>Bacteria</taxon>
        <taxon>Pseudomonadati</taxon>
        <taxon>Pseudomonadota</taxon>
        <taxon>Betaproteobacteria</taxon>
        <taxon>Rhodocyclales</taxon>
        <taxon>Zoogloeaceae</taxon>
        <taxon>Pseudothauera</taxon>
    </lineage>
</organism>
<dbReference type="RefSeq" id="WP_136348453.1">
    <property type="nucleotide sequence ID" value="NZ_SSOC01000004.1"/>
</dbReference>
<dbReference type="OrthoDB" id="1099576at2"/>
<dbReference type="Pfam" id="PF16220">
    <property type="entry name" value="DUF4880"/>
    <property type="match status" value="1"/>
</dbReference>
<dbReference type="PANTHER" id="PTHR30273">
    <property type="entry name" value="PERIPLASMIC SIGNAL SENSOR AND SIGMA FACTOR ACTIVATOR FECR-RELATED"/>
    <property type="match status" value="1"/>
</dbReference>
<protein>
    <submittedName>
        <fullName evidence="3">DUF4880 domain-containing protein</fullName>
    </submittedName>
</protein>
<dbReference type="GO" id="GO:0016989">
    <property type="term" value="F:sigma factor antagonist activity"/>
    <property type="evidence" value="ECO:0007669"/>
    <property type="project" value="TreeGrafter"/>
</dbReference>
<feature type="domain" description="FecR N-terminal" evidence="2">
    <location>
        <begin position="13"/>
        <end position="55"/>
    </location>
</feature>
<dbReference type="Gene3D" id="2.60.120.1440">
    <property type="match status" value="1"/>
</dbReference>
<dbReference type="PIRSF" id="PIRSF018266">
    <property type="entry name" value="FecR"/>
    <property type="match status" value="1"/>
</dbReference>